<name>A0A9N7R2Y3_STRHE</name>
<accession>A0A9N7R2Y3</accession>
<sequence>MATPSSNSTMITAPLAFPVTEKLTRSNFNMWQAQVMPAIRGAQLEELLHGTDVAPPKEVVSYLLTSLSKEILTQVTDRKTVEDLWNGIVEITSSQTRARTVNTRIALATTRKGASTMVEYLNKMKMLADDMTSAGKRIDDEELVSYILAGLDYDYNPVVSAVVARAEPITMSELYTQLTTFEYRNDMLQTNQAMANVATRGGGRGGGRGNFRGGRGGPPNAGGRAPGRGNGAGGRQNRGGYNNNDNRPTKPKCQVCGVGGHTALDCWYRFDPEQARAKRNKAFCSPVA</sequence>
<evidence type="ECO:0000313" key="2">
    <source>
        <dbReference type="EMBL" id="CAA0812737.1"/>
    </source>
</evidence>
<evidence type="ECO:0008006" key="4">
    <source>
        <dbReference type="Google" id="ProtNLM"/>
    </source>
</evidence>
<evidence type="ECO:0000256" key="1">
    <source>
        <dbReference type="SAM" id="MobiDB-lite"/>
    </source>
</evidence>
<dbReference type="PANTHER" id="PTHR47481">
    <property type="match status" value="1"/>
</dbReference>
<proteinExistence type="predicted"/>
<dbReference type="PANTHER" id="PTHR47481:SF31">
    <property type="entry name" value="OS01G0873500 PROTEIN"/>
    <property type="match status" value="1"/>
</dbReference>
<dbReference type="Proteomes" id="UP001153555">
    <property type="component" value="Unassembled WGS sequence"/>
</dbReference>
<organism evidence="2 3">
    <name type="scientific">Striga hermonthica</name>
    <name type="common">Purple witchweed</name>
    <name type="synonym">Buchnera hermonthica</name>
    <dbReference type="NCBI Taxonomy" id="68872"/>
    <lineage>
        <taxon>Eukaryota</taxon>
        <taxon>Viridiplantae</taxon>
        <taxon>Streptophyta</taxon>
        <taxon>Embryophyta</taxon>
        <taxon>Tracheophyta</taxon>
        <taxon>Spermatophyta</taxon>
        <taxon>Magnoliopsida</taxon>
        <taxon>eudicotyledons</taxon>
        <taxon>Gunneridae</taxon>
        <taxon>Pentapetalae</taxon>
        <taxon>asterids</taxon>
        <taxon>lamiids</taxon>
        <taxon>Lamiales</taxon>
        <taxon>Orobanchaceae</taxon>
        <taxon>Buchnereae</taxon>
        <taxon>Striga</taxon>
    </lineage>
</organism>
<evidence type="ECO:0000313" key="3">
    <source>
        <dbReference type="Proteomes" id="UP001153555"/>
    </source>
</evidence>
<gene>
    <name evidence="2" type="ORF">SHERM_13296</name>
</gene>
<dbReference type="EMBL" id="CACSLK010011299">
    <property type="protein sequence ID" value="CAA0812737.1"/>
    <property type="molecule type" value="Genomic_DNA"/>
</dbReference>
<dbReference type="Pfam" id="PF14223">
    <property type="entry name" value="Retrotran_gag_2"/>
    <property type="match status" value="1"/>
</dbReference>
<feature type="compositionally biased region" description="Gly residues" evidence="1">
    <location>
        <begin position="200"/>
        <end position="237"/>
    </location>
</feature>
<dbReference type="OrthoDB" id="913062at2759"/>
<feature type="region of interest" description="Disordered" evidence="1">
    <location>
        <begin position="199"/>
        <end position="251"/>
    </location>
</feature>
<dbReference type="AlphaFoldDB" id="A0A9N7R2Y3"/>
<reference evidence="2" key="1">
    <citation type="submission" date="2019-12" db="EMBL/GenBank/DDBJ databases">
        <authorList>
            <person name="Scholes J."/>
        </authorList>
    </citation>
    <scope>NUCLEOTIDE SEQUENCE</scope>
</reference>
<keyword evidence="3" id="KW-1185">Reference proteome</keyword>
<comment type="caution">
    <text evidence="2">The sequence shown here is derived from an EMBL/GenBank/DDBJ whole genome shotgun (WGS) entry which is preliminary data.</text>
</comment>
<protein>
    <recommendedName>
        <fullName evidence="4">CCHC-type domain-containing protein</fullName>
    </recommendedName>
</protein>